<feature type="chain" id="PRO_5041920712" description="Secreted protein" evidence="1">
    <location>
        <begin position="21"/>
        <end position="70"/>
    </location>
</feature>
<dbReference type="EMBL" id="JARJCN010000065">
    <property type="protein sequence ID" value="KAJ7078606.1"/>
    <property type="molecule type" value="Genomic_DNA"/>
</dbReference>
<keyword evidence="1" id="KW-0732">Signal</keyword>
<dbReference type="Proteomes" id="UP001222325">
    <property type="component" value="Unassembled WGS sequence"/>
</dbReference>
<evidence type="ECO:0008006" key="4">
    <source>
        <dbReference type="Google" id="ProtNLM"/>
    </source>
</evidence>
<accession>A0AAD6TV93</accession>
<evidence type="ECO:0000256" key="1">
    <source>
        <dbReference type="SAM" id="SignalP"/>
    </source>
</evidence>
<feature type="signal peptide" evidence="1">
    <location>
        <begin position="1"/>
        <end position="20"/>
    </location>
</feature>
<sequence>MATISCALLMGLLRAPATYSSLGLTGPWRVRRSNLVMGSVVYYGHACRAACKDTERFALRRWGLSGTGLG</sequence>
<protein>
    <recommendedName>
        <fullName evidence="4">Secreted protein</fullName>
    </recommendedName>
</protein>
<comment type="caution">
    <text evidence="2">The sequence shown here is derived from an EMBL/GenBank/DDBJ whole genome shotgun (WGS) entry which is preliminary data.</text>
</comment>
<reference evidence="2" key="1">
    <citation type="submission" date="2023-03" db="EMBL/GenBank/DDBJ databases">
        <title>Massive genome expansion in bonnet fungi (Mycena s.s.) driven by repeated elements and novel gene families across ecological guilds.</title>
        <authorList>
            <consortium name="Lawrence Berkeley National Laboratory"/>
            <person name="Harder C.B."/>
            <person name="Miyauchi S."/>
            <person name="Viragh M."/>
            <person name="Kuo A."/>
            <person name="Thoen E."/>
            <person name="Andreopoulos B."/>
            <person name="Lu D."/>
            <person name="Skrede I."/>
            <person name="Drula E."/>
            <person name="Henrissat B."/>
            <person name="Morin E."/>
            <person name="Kohler A."/>
            <person name="Barry K."/>
            <person name="LaButti K."/>
            <person name="Morin E."/>
            <person name="Salamov A."/>
            <person name="Lipzen A."/>
            <person name="Mereny Z."/>
            <person name="Hegedus B."/>
            <person name="Baldrian P."/>
            <person name="Stursova M."/>
            <person name="Weitz H."/>
            <person name="Taylor A."/>
            <person name="Grigoriev I.V."/>
            <person name="Nagy L.G."/>
            <person name="Martin F."/>
            <person name="Kauserud H."/>
        </authorList>
    </citation>
    <scope>NUCLEOTIDE SEQUENCE</scope>
    <source>
        <strain evidence="2">CBHHK173m</strain>
    </source>
</reference>
<evidence type="ECO:0000313" key="3">
    <source>
        <dbReference type="Proteomes" id="UP001222325"/>
    </source>
</evidence>
<keyword evidence="3" id="KW-1185">Reference proteome</keyword>
<organism evidence="2 3">
    <name type="scientific">Mycena belliarum</name>
    <dbReference type="NCBI Taxonomy" id="1033014"/>
    <lineage>
        <taxon>Eukaryota</taxon>
        <taxon>Fungi</taxon>
        <taxon>Dikarya</taxon>
        <taxon>Basidiomycota</taxon>
        <taxon>Agaricomycotina</taxon>
        <taxon>Agaricomycetes</taxon>
        <taxon>Agaricomycetidae</taxon>
        <taxon>Agaricales</taxon>
        <taxon>Marasmiineae</taxon>
        <taxon>Mycenaceae</taxon>
        <taxon>Mycena</taxon>
    </lineage>
</organism>
<evidence type="ECO:0000313" key="2">
    <source>
        <dbReference type="EMBL" id="KAJ7078606.1"/>
    </source>
</evidence>
<dbReference type="AlphaFoldDB" id="A0AAD6TV93"/>
<gene>
    <name evidence="2" type="ORF">B0H15DRAFT_860273</name>
</gene>
<proteinExistence type="predicted"/>
<name>A0AAD6TV93_9AGAR</name>